<name>W9GAA9_9MICO</name>
<keyword evidence="3" id="KW-1185">Reference proteome</keyword>
<gene>
    <name evidence="2" type="ORF">N865_13345</name>
</gene>
<reference evidence="2 3" key="1">
    <citation type="submission" date="2013-08" db="EMBL/GenBank/DDBJ databases">
        <title>Intrasporangium oryzae NRRL B-24470.</title>
        <authorList>
            <person name="Liu H."/>
            <person name="Wang G."/>
        </authorList>
    </citation>
    <scope>NUCLEOTIDE SEQUENCE [LARGE SCALE GENOMIC DNA]</scope>
    <source>
        <strain evidence="2 3">NRRL B-24470</strain>
    </source>
</reference>
<organism evidence="2 3">
    <name type="scientific">Intrasporangium oryzae NRRL B-24470</name>
    <dbReference type="NCBI Taxonomy" id="1386089"/>
    <lineage>
        <taxon>Bacteria</taxon>
        <taxon>Bacillati</taxon>
        <taxon>Actinomycetota</taxon>
        <taxon>Actinomycetes</taxon>
        <taxon>Micrococcales</taxon>
        <taxon>Intrasporangiaceae</taxon>
        <taxon>Intrasporangium</taxon>
    </lineage>
</organism>
<comment type="caution">
    <text evidence="2">The sequence shown here is derived from an EMBL/GenBank/DDBJ whole genome shotgun (WGS) entry which is preliminary data.</text>
</comment>
<dbReference type="STRING" id="1386089.N865_13345"/>
<dbReference type="AlphaFoldDB" id="W9GAA9"/>
<dbReference type="Proteomes" id="UP000019489">
    <property type="component" value="Unassembled WGS sequence"/>
</dbReference>
<proteinExistence type="predicted"/>
<evidence type="ECO:0000313" key="3">
    <source>
        <dbReference type="Proteomes" id="UP000019489"/>
    </source>
</evidence>
<dbReference type="RefSeq" id="WP_034807406.1">
    <property type="nucleotide sequence ID" value="NZ_AWSA01000033.1"/>
</dbReference>
<dbReference type="OrthoDB" id="4868276at2"/>
<evidence type="ECO:0000256" key="1">
    <source>
        <dbReference type="SAM" id="MobiDB-lite"/>
    </source>
</evidence>
<sequence length="177" mass="18602">MTTGARLPGDPGSVSALGGALRSQALRLADLVDELESATARASRMAGSAPNGEGAHADPSDHERDLLTLAATELDRIGGLLQAWTAGSVEDGARLRSLADDAERAGLRVEGHLVVEPPGPSRADPAERLRAREHLQELLNRVTAGRARELARLGRELDASQAALARVSDRARAGRRA</sequence>
<feature type="region of interest" description="Disordered" evidence="1">
    <location>
        <begin position="37"/>
        <end position="61"/>
    </location>
</feature>
<dbReference type="PATRIC" id="fig|1386089.3.peg.2911"/>
<evidence type="ECO:0000313" key="2">
    <source>
        <dbReference type="EMBL" id="EWT00814.1"/>
    </source>
</evidence>
<accession>W9GAA9</accession>
<dbReference type="eggNOG" id="ENOG5032DPY">
    <property type="taxonomic scope" value="Bacteria"/>
</dbReference>
<protein>
    <submittedName>
        <fullName evidence="2">Uncharacterized protein</fullName>
    </submittedName>
</protein>
<dbReference type="EMBL" id="AWSA01000033">
    <property type="protein sequence ID" value="EWT00814.1"/>
    <property type="molecule type" value="Genomic_DNA"/>
</dbReference>